<keyword evidence="3" id="KW-1185">Reference proteome</keyword>
<dbReference type="Proteomes" id="UP000663852">
    <property type="component" value="Unassembled WGS sequence"/>
</dbReference>
<dbReference type="EMBL" id="CAJNOJ010000056">
    <property type="protein sequence ID" value="CAF0983873.1"/>
    <property type="molecule type" value="Genomic_DNA"/>
</dbReference>
<organism evidence="1 4">
    <name type="scientific">Adineta ricciae</name>
    <name type="common">Rotifer</name>
    <dbReference type="NCBI Taxonomy" id="249248"/>
    <lineage>
        <taxon>Eukaryota</taxon>
        <taxon>Metazoa</taxon>
        <taxon>Spiralia</taxon>
        <taxon>Gnathifera</taxon>
        <taxon>Rotifera</taxon>
        <taxon>Eurotatoria</taxon>
        <taxon>Bdelloidea</taxon>
        <taxon>Adinetida</taxon>
        <taxon>Adinetidae</taxon>
        <taxon>Adineta</taxon>
    </lineage>
</organism>
<dbReference type="EMBL" id="CAJNOR010004949">
    <property type="protein sequence ID" value="CAF1536832.1"/>
    <property type="molecule type" value="Genomic_DNA"/>
</dbReference>
<evidence type="ECO:0000313" key="4">
    <source>
        <dbReference type="Proteomes" id="UP000663852"/>
    </source>
</evidence>
<protein>
    <submittedName>
        <fullName evidence="1">Uncharacterized protein</fullName>
    </submittedName>
</protein>
<accession>A0A814FJL0</accession>
<evidence type="ECO:0000313" key="3">
    <source>
        <dbReference type="Proteomes" id="UP000663828"/>
    </source>
</evidence>
<dbReference type="AlphaFoldDB" id="A0A814FJL0"/>
<evidence type="ECO:0000313" key="1">
    <source>
        <dbReference type="EMBL" id="CAF0983873.1"/>
    </source>
</evidence>
<dbReference type="Proteomes" id="UP000663828">
    <property type="component" value="Unassembled WGS sequence"/>
</dbReference>
<gene>
    <name evidence="1" type="ORF">EDS130_LOCUS14018</name>
    <name evidence="2" type="ORF">XAT740_LOCUS41881</name>
</gene>
<name>A0A814FJL0_ADIRI</name>
<proteinExistence type="predicted"/>
<comment type="caution">
    <text evidence="1">The sequence shown here is derived from an EMBL/GenBank/DDBJ whole genome shotgun (WGS) entry which is preliminary data.</text>
</comment>
<evidence type="ECO:0000313" key="2">
    <source>
        <dbReference type="EMBL" id="CAF1536832.1"/>
    </source>
</evidence>
<sequence length="97" mass="10730">MTIDLFEIILTSRINSFLNYLRITTRASYLVSALNTNFLVVYQKAVNVKVGGIVTYGSWSITGEDNSAYEPCSTENPISSTGFISLSWKCDSLGHPQ</sequence>
<reference evidence="1" key="1">
    <citation type="submission" date="2021-02" db="EMBL/GenBank/DDBJ databases">
        <authorList>
            <person name="Nowell W R."/>
        </authorList>
    </citation>
    <scope>NUCLEOTIDE SEQUENCE</scope>
</reference>